<dbReference type="Pfam" id="PF13471">
    <property type="entry name" value="Transglut_core3"/>
    <property type="match status" value="1"/>
</dbReference>
<organism evidence="2 3">
    <name type="scientific">Streptomyces sparsogenes DSM 40356</name>
    <dbReference type="NCBI Taxonomy" id="1331668"/>
    <lineage>
        <taxon>Bacteria</taxon>
        <taxon>Bacillati</taxon>
        <taxon>Actinomycetota</taxon>
        <taxon>Actinomycetes</taxon>
        <taxon>Kitasatosporales</taxon>
        <taxon>Streptomycetaceae</taxon>
        <taxon>Streptomyces</taxon>
    </lineage>
</organism>
<evidence type="ECO:0000313" key="3">
    <source>
        <dbReference type="Proteomes" id="UP000186168"/>
    </source>
</evidence>
<feature type="domain" description="Microcin J25-processing protein McjB C-terminal" evidence="1">
    <location>
        <begin position="22"/>
        <end position="134"/>
    </location>
</feature>
<keyword evidence="3" id="KW-1185">Reference proteome</keyword>
<dbReference type="InterPro" id="IPR032708">
    <property type="entry name" value="McjB_C"/>
</dbReference>
<proteinExistence type="predicted"/>
<dbReference type="Proteomes" id="UP000186168">
    <property type="component" value="Unassembled WGS sequence"/>
</dbReference>
<sequence>MSSVVPHRTEVRLSPGRRLQVLLAVAVARRLAAKPPARTRALLARLRKGARPATYAEARAAREAVVAVSLRCAGDEGCLPRSLAIVLLCRARGTWPTWTVGVRARLPFGAHAWVEAEGRMVEEKADPSYFRPLFSVPAEGAP</sequence>
<dbReference type="InterPro" id="IPR053521">
    <property type="entry name" value="McjB-like"/>
</dbReference>
<evidence type="ECO:0000259" key="1">
    <source>
        <dbReference type="Pfam" id="PF13471"/>
    </source>
</evidence>
<dbReference type="GeneID" id="96742796"/>
<accession>A0A1R1S648</accession>
<evidence type="ECO:0000313" key="2">
    <source>
        <dbReference type="EMBL" id="OMI33652.1"/>
    </source>
</evidence>
<dbReference type="STRING" id="67365.GCA_001704635_05184"/>
<dbReference type="NCBIfam" id="NF033537">
    <property type="entry name" value="lasso_biosyn_B2"/>
    <property type="match status" value="1"/>
</dbReference>
<dbReference type="AlphaFoldDB" id="A0A1R1S648"/>
<dbReference type="RefSeq" id="WP_065960270.1">
    <property type="nucleotide sequence ID" value="NZ_ASQP01000524.1"/>
</dbReference>
<name>A0A1R1S648_9ACTN</name>
<dbReference type="EMBL" id="ASQP01000524">
    <property type="protein sequence ID" value="OMI33652.1"/>
    <property type="molecule type" value="Genomic_DNA"/>
</dbReference>
<reference evidence="2 3" key="1">
    <citation type="submission" date="2013-05" db="EMBL/GenBank/DDBJ databases">
        <title>Genome sequence of Streptomyces sparsogenes DSM 40356.</title>
        <authorList>
            <person name="Coyne S."/>
            <person name="Seebeck F.P."/>
        </authorList>
    </citation>
    <scope>NUCLEOTIDE SEQUENCE [LARGE SCALE GENOMIC DNA]</scope>
    <source>
        <strain evidence="2 3">DSM 40356</strain>
    </source>
</reference>
<gene>
    <name evidence="2" type="ORF">SPAR_40312</name>
</gene>
<protein>
    <recommendedName>
        <fullName evidence="1">Microcin J25-processing protein McjB C-terminal domain-containing protein</fullName>
    </recommendedName>
</protein>
<comment type="caution">
    <text evidence="2">The sequence shown here is derived from an EMBL/GenBank/DDBJ whole genome shotgun (WGS) entry which is preliminary data.</text>
</comment>